<comment type="function">
    <text evidence="10">Mitochondrial intermembrane chaperone that participates in the import and insertion of some multi-pass transmembrane proteins into the mitochondrial inner membrane. Also required for the transfer of beta-barrel precursors from the TOM complex to the sorting and assembly machinery (SAM complex) of the outer membrane. Acts as a chaperone-like protein that protects the hydrophobic precursors from aggregation and guide them through the mitochondrial intermembrane space.</text>
</comment>
<dbReference type="GO" id="GO:0046872">
    <property type="term" value="F:metal ion binding"/>
    <property type="evidence" value="ECO:0007669"/>
    <property type="project" value="UniProtKB-KW"/>
</dbReference>
<keyword evidence="6 10" id="KW-0653">Protein transport</keyword>
<comment type="similarity">
    <text evidence="1 10">Belongs to the small Tim family.</text>
</comment>
<evidence type="ECO:0000256" key="3">
    <source>
        <dbReference type="ARBA" id="ARBA00022723"/>
    </source>
</evidence>
<evidence type="ECO:0000256" key="2">
    <source>
        <dbReference type="ARBA" id="ARBA00022448"/>
    </source>
</evidence>
<dbReference type="Pfam" id="PF02953">
    <property type="entry name" value="zf-Tim10_DDP"/>
    <property type="match status" value="1"/>
</dbReference>
<keyword evidence="2 10" id="KW-0813">Transport</keyword>
<organism evidence="12 13">
    <name type="scientific">Thamnocephalis sphaerospora</name>
    <dbReference type="NCBI Taxonomy" id="78915"/>
    <lineage>
        <taxon>Eukaryota</taxon>
        <taxon>Fungi</taxon>
        <taxon>Fungi incertae sedis</taxon>
        <taxon>Zoopagomycota</taxon>
        <taxon>Zoopagomycotina</taxon>
        <taxon>Zoopagomycetes</taxon>
        <taxon>Zoopagales</taxon>
        <taxon>Sigmoideomycetaceae</taxon>
        <taxon>Thamnocephalis</taxon>
    </lineage>
</organism>
<dbReference type="InterPro" id="IPR004217">
    <property type="entry name" value="Tim10-like"/>
</dbReference>
<keyword evidence="3" id="KW-0479">Metal-binding</keyword>
<dbReference type="InterPro" id="IPR035427">
    <property type="entry name" value="Tim10-like_dom_sf"/>
</dbReference>
<keyword evidence="4 10" id="KW-0999">Mitochondrion inner membrane</keyword>
<dbReference type="Gene3D" id="1.10.287.810">
    <property type="entry name" value="Mitochondrial import inner membrane translocase subunit tim13 like domains"/>
    <property type="match status" value="1"/>
</dbReference>
<name>A0A4P9XNY9_9FUNG</name>
<feature type="domain" description="Tim10-like" evidence="11">
    <location>
        <begin position="16"/>
        <end position="78"/>
    </location>
</feature>
<comment type="subunit">
    <text evidence="10">Heterohexamer.</text>
</comment>
<keyword evidence="7 10" id="KW-0811">Translocation</keyword>
<evidence type="ECO:0000256" key="6">
    <source>
        <dbReference type="ARBA" id="ARBA00022927"/>
    </source>
</evidence>
<dbReference type="EMBL" id="KZ992687">
    <property type="protein sequence ID" value="RKP07675.1"/>
    <property type="molecule type" value="Genomic_DNA"/>
</dbReference>
<evidence type="ECO:0000256" key="5">
    <source>
        <dbReference type="ARBA" id="ARBA00022833"/>
    </source>
</evidence>
<comment type="subcellular location">
    <subcellularLocation>
        <location evidence="10">Mitochondrion inner membrane</location>
        <topology evidence="10">Peripheral membrane protein</topology>
        <orientation evidence="10">Intermembrane side</orientation>
    </subcellularLocation>
</comment>
<evidence type="ECO:0000313" key="13">
    <source>
        <dbReference type="Proteomes" id="UP000271241"/>
    </source>
</evidence>
<dbReference type="STRING" id="78915.A0A4P9XNY9"/>
<dbReference type="OrthoDB" id="1551503at2759"/>
<dbReference type="InterPro" id="IPR050673">
    <property type="entry name" value="Mito_inner_translocase_sub"/>
</dbReference>
<comment type="domain">
    <text evidence="10">The twin CX3C motif contains 4 conserved Cys residues that form 2 disulfide bonds in the mitochondrial intermembrane space.</text>
</comment>
<accession>A0A4P9XNY9</accession>
<evidence type="ECO:0000256" key="9">
    <source>
        <dbReference type="ARBA" id="ARBA00023157"/>
    </source>
</evidence>
<keyword evidence="8 10" id="KW-0496">Mitochondrion</keyword>
<dbReference type="SUPFAM" id="SSF144122">
    <property type="entry name" value="Tim10-like"/>
    <property type="match status" value="1"/>
</dbReference>
<dbReference type="AlphaFoldDB" id="A0A4P9XNY9"/>
<evidence type="ECO:0000256" key="7">
    <source>
        <dbReference type="ARBA" id="ARBA00023010"/>
    </source>
</evidence>
<keyword evidence="4 10" id="KW-0472">Membrane</keyword>
<dbReference type="Proteomes" id="UP000271241">
    <property type="component" value="Unassembled WGS sequence"/>
</dbReference>
<gene>
    <name evidence="12" type="ORF">THASP1DRAFT_16701</name>
</gene>
<proteinExistence type="inferred from homology"/>
<keyword evidence="13" id="KW-1185">Reference proteome</keyword>
<evidence type="ECO:0000256" key="10">
    <source>
        <dbReference type="RuleBase" id="RU367043"/>
    </source>
</evidence>
<keyword evidence="5" id="KW-0862">Zinc</keyword>
<dbReference type="GO" id="GO:0015031">
    <property type="term" value="P:protein transport"/>
    <property type="evidence" value="ECO:0007669"/>
    <property type="project" value="UniProtKB-KW"/>
</dbReference>
<reference evidence="13" key="1">
    <citation type="journal article" date="2018" name="Nat. Microbiol.">
        <title>Leveraging single-cell genomics to expand the fungal tree of life.</title>
        <authorList>
            <person name="Ahrendt S.R."/>
            <person name="Quandt C.A."/>
            <person name="Ciobanu D."/>
            <person name="Clum A."/>
            <person name="Salamov A."/>
            <person name="Andreopoulos B."/>
            <person name="Cheng J.F."/>
            <person name="Woyke T."/>
            <person name="Pelin A."/>
            <person name="Henrissat B."/>
            <person name="Reynolds N.K."/>
            <person name="Benny G.L."/>
            <person name="Smith M.E."/>
            <person name="James T.Y."/>
            <person name="Grigoriev I.V."/>
        </authorList>
    </citation>
    <scope>NUCLEOTIDE SEQUENCE [LARGE SCALE GENOMIC DNA]</scope>
    <source>
        <strain evidence="13">RSA 1356</strain>
    </source>
</reference>
<keyword evidence="10" id="KW-0143">Chaperone</keyword>
<keyword evidence="9 10" id="KW-1015">Disulfide bond</keyword>
<evidence type="ECO:0000259" key="11">
    <source>
        <dbReference type="Pfam" id="PF02953"/>
    </source>
</evidence>
<dbReference type="PANTHER" id="PTHR13172">
    <property type="entry name" value="MITOCHONDRIAL IMPORT INNER MEMBRANE TRANSLOCASE SUBUNIT TIM9B"/>
    <property type="match status" value="1"/>
</dbReference>
<evidence type="ECO:0000256" key="1">
    <source>
        <dbReference type="ARBA" id="ARBA00006720"/>
    </source>
</evidence>
<evidence type="ECO:0000313" key="12">
    <source>
        <dbReference type="EMBL" id="RKP07675.1"/>
    </source>
</evidence>
<sequence length="88" mass="10396">MDFSHLNDAERRHMEQLVERKQMKDFIRMYSSLVERCFNDCINDFTSKAVNSKEDTCLDRCAIKFLRVSERVGQRFAEQNAQLMQGGQ</sequence>
<protein>
    <recommendedName>
        <fullName evidence="10">Mitochondrial import inner membrane translocase subunit</fullName>
    </recommendedName>
</protein>
<evidence type="ECO:0000256" key="4">
    <source>
        <dbReference type="ARBA" id="ARBA00022792"/>
    </source>
</evidence>
<dbReference type="GO" id="GO:0005743">
    <property type="term" value="C:mitochondrial inner membrane"/>
    <property type="evidence" value="ECO:0007669"/>
    <property type="project" value="UniProtKB-SubCell"/>
</dbReference>
<evidence type="ECO:0000256" key="8">
    <source>
        <dbReference type="ARBA" id="ARBA00023128"/>
    </source>
</evidence>